<organism evidence="2 3">
    <name type="scientific">Desulfosarcina ovata subsp. ovata</name>
    <dbReference type="NCBI Taxonomy" id="2752305"/>
    <lineage>
        <taxon>Bacteria</taxon>
        <taxon>Pseudomonadati</taxon>
        <taxon>Thermodesulfobacteriota</taxon>
        <taxon>Desulfobacteria</taxon>
        <taxon>Desulfobacterales</taxon>
        <taxon>Desulfosarcinaceae</taxon>
        <taxon>Desulfosarcina</taxon>
    </lineage>
</organism>
<evidence type="ECO:0000313" key="3">
    <source>
        <dbReference type="Proteomes" id="UP000422108"/>
    </source>
</evidence>
<proteinExistence type="predicted"/>
<protein>
    <recommendedName>
        <fullName evidence="1">Integrase catalytic domain-containing protein</fullName>
    </recommendedName>
</protein>
<dbReference type="InterPro" id="IPR012337">
    <property type="entry name" value="RNaseH-like_sf"/>
</dbReference>
<dbReference type="GO" id="GO:0015074">
    <property type="term" value="P:DNA integration"/>
    <property type="evidence" value="ECO:0007669"/>
    <property type="project" value="InterPro"/>
</dbReference>
<dbReference type="Proteomes" id="UP000422108">
    <property type="component" value="Chromosome"/>
</dbReference>
<reference evidence="2 3" key="1">
    <citation type="submission" date="2019-11" db="EMBL/GenBank/DDBJ databases">
        <title>Comparative genomics of hydrocarbon-degrading Desulfosarcina strains.</title>
        <authorList>
            <person name="Watanabe M."/>
            <person name="Kojima H."/>
            <person name="Fukui M."/>
        </authorList>
    </citation>
    <scope>NUCLEOTIDE SEQUENCE [LARGE SCALE GENOMIC DNA]</scope>
    <source>
        <strain evidence="3">oXyS1</strain>
    </source>
</reference>
<keyword evidence="3" id="KW-1185">Reference proteome</keyword>
<evidence type="ECO:0000259" key="1">
    <source>
        <dbReference type="Pfam" id="PF13333"/>
    </source>
</evidence>
<dbReference type="EMBL" id="AP021879">
    <property type="protein sequence ID" value="BBO88028.1"/>
    <property type="molecule type" value="Genomic_DNA"/>
</dbReference>
<name>A0A5K8A6L0_9BACT</name>
<dbReference type="SUPFAM" id="SSF53098">
    <property type="entry name" value="Ribonuclease H-like"/>
    <property type="match status" value="1"/>
</dbReference>
<feature type="domain" description="Integrase catalytic" evidence="1">
    <location>
        <begin position="2"/>
        <end position="57"/>
    </location>
</feature>
<dbReference type="InterPro" id="IPR001584">
    <property type="entry name" value="Integrase_cat-core"/>
</dbReference>
<accession>A0A5K8A6L0</accession>
<evidence type="ECO:0000313" key="2">
    <source>
        <dbReference type="EMBL" id="BBO88028.1"/>
    </source>
</evidence>
<sequence>MERFFRSLKTERLDGIRFSTRESARLEIVDHINFYNALRLHSTLGYISLMGYEKEQLRKAA</sequence>
<gene>
    <name evidence="2" type="ORF">DSCOOX_12080</name>
</gene>
<dbReference type="AlphaFoldDB" id="A0A5K8A6L0"/>
<dbReference type="Pfam" id="PF13333">
    <property type="entry name" value="rve_2"/>
    <property type="match status" value="1"/>
</dbReference>